<evidence type="ECO:0000256" key="1">
    <source>
        <dbReference type="ARBA" id="ARBA00022801"/>
    </source>
</evidence>
<accession>A0A916RYC0</accession>
<dbReference type="InterPro" id="IPR036514">
    <property type="entry name" value="SGNH_hydro_sf"/>
</dbReference>
<dbReference type="EMBL" id="BMJB01000002">
    <property type="protein sequence ID" value="GGA75281.1"/>
    <property type="molecule type" value="Genomic_DNA"/>
</dbReference>
<dbReference type="AlphaFoldDB" id="A0A916RYC0"/>
<protein>
    <recommendedName>
        <fullName evidence="2">Sialate O-acetylesterase domain-containing protein</fullName>
    </recommendedName>
</protein>
<dbReference type="SUPFAM" id="SSF52266">
    <property type="entry name" value="SGNH hydrolase"/>
    <property type="match status" value="1"/>
</dbReference>
<evidence type="ECO:0000259" key="2">
    <source>
        <dbReference type="Pfam" id="PF03629"/>
    </source>
</evidence>
<dbReference type="PANTHER" id="PTHR31988">
    <property type="entry name" value="ESTERASE, PUTATIVE (DUF303)-RELATED"/>
    <property type="match status" value="1"/>
</dbReference>
<comment type="caution">
    <text evidence="3">The sequence shown here is derived from an EMBL/GenBank/DDBJ whole genome shotgun (WGS) entry which is preliminary data.</text>
</comment>
<dbReference type="InterPro" id="IPR005181">
    <property type="entry name" value="SASA"/>
</dbReference>
<dbReference type="PANTHER" id="PTHR31988:SF19">
    <property type="entry name" value="9-O-ACETYL-N-ACETYLNEURAMINIC ACID DEACETYLASE-RELATED"/>
    <property type="match status" value="1"/>
</dbReference>
<name>A0A916RYC0_9BACT</name>
<keyword evidence="4" id="KW-1185">Reference proteome</keyword>
<proteinExistence type="predicted"/>
<evidence type="ECO:0000313" key="4">
    <source>
        <dbReference type="Proteomes" id="UP000648801"/>
    </source>
</evidence>
<keyword evidence="1" id="KW-0378">Hydrolase</keyword>
<gene>
    <name evidence="3" type="ORF">GCM10011507_28310</name>
</gene>
<dbReference type="Proteomes" id="UP000648801">
    <property type="component" value="Unassembled WGS sequence"/>
</dbReference>
<reference evidence="3" key="1">
    <citation type="journal article" date="2014" name="Int. J. Syst. Evol. Microbiol.">
        <title>Complete genome sequence of Corynebacterium casei LMG S-19264T (=DSM 44701T), isolated from a smear-ripened cheese.</title>
        <authorList>
            <consortium name="US DOE Joint Genome Institute (JGI-PGF)"/>
            <person name="Walter F."/>
            <person name="Albersmeier A."/>
            <person name="Kalinowski J."/>
            <person name="Ruckert C."/>
        </authorList>
    </citation>
    <scope>NUCLEOTIDE SEQUENCE</scope>
    <source>
        <strain evidence="3">CGMCC 1.15447</strain>
    </source>
</reference>
<reference evidence="3" key="2">
    <citation type="submission" date="2020-09" db="EMBL/GenBank/DDBJ databases">
        <authorList>
            <person name="Sun Q."/>
            <person name="Zhou Y."/>
        </authorList>
    </citation>
    <scope>NUCLEOTIDE SEQUENCE</scope>
    <source>
        <strain evidence="3">CGMCC 1.15447</strain>
    </source>
</reference>
<dbReference type="Pfam" id="PF03629">
    <property type="entry name" value="SASA"/>
    <property type="match status" value="1"/>
</dbReference>
<dbReference type="InterPro" id="IPR052940">
    <property type="entry name" value="Carb_Esterase_6"/>
</dbReference>
<sequence length="368" mass="40469">MGQADSWPLAGSETVTLTSPLDYQVFQRKTRIRGSILVEGTIAGKVSRVQARILGPELAQNAERWRRVSLNHGNGHFHGSLPAPAGGFYQVEVQVLTNGKTVADTTVEHVGVGEVFVVAGQSNSTNYGEVRQQTQTSMVTAFDGKSWRIADDPQPGVQDNSQKGSFIPAFGDAMYRKYKVPIGVADVGRGSTSVRQWLPAGRPVFVMPTMEKYVVRDSHGALVSDGTLFNGMMMRIHELGKHGFRALLWHQGESDANQPTGHQITPAQYRAMLTDVIHASQKAAGWKIPWFVAEATYHPGQPKDVPFEEAQMELWKAGVANAGPNTDLLTAEYRQNHGKGVHMNDEGLKKHGQMWAECVEAYLDHKLK</sequence>
<dbReference type="GO" id="GO:0016788">
    <property type="term" value="F:hydrolase activity, acting on ester bonds"/>
    <property type="evidence" value="ECO:0007669"/>
    <property type="project" value="UniProtKB-ARBA"/>
</dbReference>
<organism evidence="3 4">
    <name type="scientific">Edaphobacter acidisoli</name>
    <dbReference type="NCBI Taxonomy" id="2040573"/>
    <lineage>
        <taxon>Bacteria</taxon>
        <taxon>Pseudomonadati</taxon>
        <taxon>Acidobacteriota</taxon>
        <taxon>Terriglobia</taxon>
        <taxon>Terriglobales</taxon>
        <taxon>Acidobacteriaceae</taxon>
        <taxon>Edaphobacter</taxon>
    </lineage>
</organism>
<dbReference type="Gene3D" id="3.40.50.1110">
    <property type="entry name" value="SGNH hydrolase"/>
    <property type="match status" value="1"/>
</dbReference>
<feature type="domain" description="Sialate O-acetylesterase" evidence="2">
    <location>
        <begin position="114"/>
        <end position="358"/>
    </location>
</feature>
<evidence type="ECO:0000313" key="3">
    <source>
        <dbReference type="EMBL" id="GGA75281.1"/>
    </source>
</evidence>